<dbReference type="InterPro" id="IPR033756">
    <property type="entry name" value="YlxH/NBP35"/>
</dbReference>
<evidence type="ECO:0000256" key="1">
    <source>
        <dbReference type="ARBA" id="ARBA00022741"/>
    </source>
</evidence>
<dbReference type="Proteomes" id="UP000469724">
    <property type="component" value="Unassembled WGS sequence"/>
</dbReference>
<sequence length="307" mass="33782">MRPDVPTATSAENKDTRRRSPRTTRRGAYAVTAQTELPLVFSVTSGKGGVGKTNLSVNLAYCLSRMGKRTVILDADLGLANVDVLLGLTPKLNLFHLFHEGVTLNRVLCQTPYGFSILPASSGVGEMLTLSTGQKLELLEAMDYLENRIDYLIVDTGAGISDNVIYFNLAARERLLVLTTEPTSLTDAYALIKVMHINHAVNRFRVLVNMAQSAKAAMVVYEKLYQACDRFLSGISLDFTGFVPQDPAVRAAVIRQKPFCVDAPGAPASRKLEDIARTITTWDIPATLDGNIKFFWKKLLFQEQPLA</sequence>
<dbReference type="CDD" id="cd02038">
    <property type="entry name" value="FlhG-like"/>
    <property type="match status" value="1"/>
</dbReference>
<dbReference type="GO" id="GO:0005829">
    <property type="term" value="C:cytosol"/>
    <property type="evidence" value="ECO:0007669"/>
    <property type="project" value="TreeGrafter"/>
</dbReference>
<keyword evidence="2" id="KW-0067">ATP-binding</keyword>
<dbReference type="GO" id="GO:0051782">
    <property type="term" value="P:negative regulation of cell division"/>
    <property type="evidence" value="ECO:0007669"/>
    <property type="project" value="TreeGrafter"/>
</dbReference>
<dbReference type="InterPro" id="IPR033875">
    <property type="entry name" value="FlhG"/>
</dbReference>
<dbReference type="Gene3D" id="3.40.50.300">
    <property type="entry name" value="P-loop containing nucleotide triphosphate hydrolases"/>
    <property type="match status" value="1"/>
</dbReference>
<dbReference type="AlphaFoldDB" id="A0A7K3NLM8"/>
<dbReference type="SUPFAM" id="SSF52540">
    <property type="entry name" value="P-loop containing nucleoside triphosphate hydrolases"/>
    <property type="match status" value="1"/>
</dbReference>
<dbReference type="GO" id="GO:0005524">
    <property type="term" value="F:ATP binding"/>
    <property type="evidence" value="ECO:0007669"/>
    <property type="project" value="UniProtKB-KW"/>
</dbReference>
<dbReference type="Pfam" id="PF10609">
    <property type="entry name" value="ParA"/>
    <property type="match status" value="1"/>
</dbReference>
<dbReference type="GO" id="GO:0009898">
    <property type="term" value="C:cytoplasmic side of plasma membrane"/>
    <property type="evidence" value="ECO:0007669"/>
    <property type="project" value="TreeGrafter"/>
</dbReference>
<dbReference type="RefSeq" id="WP_163302146.1">
    <property type="nucleotide sequence ID" value="NZ_JAAGRQ010000036.1"/>
</dbReference>
<feature type="region of interest" description="Disordered" evidence="3">
    <location>
        <begin position="1"/>
        <end position="27"/>
    </location>
</feature>
<comment type="caution">
    <text evidence="4">The sequence shown here is derived from an EMBL/GenBank/DDBJ whole genome shotgun (WGS) entry which is preliminary data.</text>
</comment>
<organism evidence="4 5">
    <name type="scientific">Desulfolutivibrio sulfodismutans</name>
    <dbReference type="NCBI Taxonomy" id="63561"/>
    <lineage>
        <taxon>Bacteria</taxon>
        <taxon>Pseudomonadati</taxon>
        <taxon>Thermodesulfobacteriota</taxon>
        <taxon>Desulfovibrionia</taxon>
        <taxon>Desulfovibrionales</taxon>
        <taxon>Desulfovibrionaceae</taxon>
        <taxon>Desulfolutivibrio</taxon>
    </lineage>
</organism>
<evidence type="ECO:0000313" key="4">
    <source>
        <dbReference type="EMBL" id="NDY57100.1"/>
    </source>
</evidence>
<keyword evidence="1" id="KW-0547">Nucleotide-binding</keyword>
<evidence type="ECO:0000313" key="5">
    <source>
        <dbReference type="Proteomes" id="UP000469724"/>
    </source>
</evidence>
<dbReference type="PIRSF" id="PIRSF003092">
    <property type="entry name" value="MinD"/>
    <property type="match status" value="1"/>
</dbReference>
<accession>A0A7K3NLM8</accession>
<dbReference type="GO" id="GO:0016887">
    <property type="term" value="F:ATP hydrolysis activity"/>
    <property type="evidence" value="ECO:0007669"/>
    <property type="project" value="TreeGrafter"/>
</dbReference>
<name>A0A7K3NLM8_9BACT</name>
<dbReference type="InterPro" id="IPR050625">
    <property type="entry name" value="ParA/MinD_ATPase"/>
</dbReference>
<dbReference type="PANTHER" id="PTHR43384">
    <property type="entry name" value="SEPTUM SITE-DETERMINING PROTEIN MIND HOMOLOG, CHLOROPLASTIC-RELATED"/>
    <property type="match status" value="1"/>
</dbReference>
<feature type="compositionally biased region" description="Basic residues" evidence="3">
    <location>
        <begin position="16"/>
        <end position="25"/>
    </location>
</feature>
<evidence type="ECO:0000256" key="2">
    <source>
        <dbReference type="ARBA" id="ARBA00022840"/>
    </source>
</evidence>
<keyword evidence="5" id="KW-1185">Reference proteome</keyword>
<reference evidence="4 5" key="1">
    <citation type="submission" date="2020-02" db="EMBL/GenBank/DDBJ databases">
        <title>Comparative genomics of sulfur disproportionating microorganisms.</title>
        <authorList>
            <person name="Ward L.M."/>
            <person name="Bertran E."/>
            <person name="Johnston D.T."/>
        </authorList>
    </citation>
    <scope>NUCLEOTIDE SEQUENCE [LARGE SCALE GENOMIC DNA]</scope>
    <source>
        <strain evidence="4 5">DSM 3696</strain>
    </source>
</reference>
<evidence type="ECO:0000256" key="3">
    <source>
        <dbReference type="SAM" id="MobiDB-lite"/>
    </source>
</evidence>
<dbReference type="InterPro" id="IPR027417">
    <property type="entry name" value="P-loop_NTPase"/>
</dbReference>
<dbReference type="EMBL" id="JAAGRQ010000036">
    <property type="protein sequence ID" value="NDY57100.1"/>
    <property type="molecule type" value="Genomic_DNA"/>
</dbReference>
<proteinExistence type="predicted"/>
<dbReference type="InterPro" id="IPR025501">
    <property type="entry name" value="MinD_FleN"/>
</dbReference>
<gene>
    <name evidence="4" type="ORF">G3N56_10140</name>
</gene>
<dbReference type="PANTHER" id="PTHR43384:SF4">
    <property type="entry name" value="CELLULOSE BIOSYNTHESIS PROTEIN BCSQ-RELATED"/>
    <property type="match status" value="1"/>
</dbReference>
<protein>
    <submittedName>
        <fullName evidence="4">MinD/ParA family protein</fullName>
    </submittedName>
</protein>